<dbReference type="PANTHER" id="PTHR48081">
    <property type="entry name" value="AB HYDROLASE SUPERFAMILY PROTEIN C4A8.06C"/>
    <property type="match status" value="1"/>
</dbReference>
<dbReference type="InterPro" id="IPR029058">
    <property type="entry name" value="AB_hydrolase_fold"/>
</dbReference>
<protein>
    <submittedName>
        <fullName evidence="3">Acetyl esterase/lipase</fullName>
    </submittedName>
</protein>
<keyword evidence="1" id="KW-0378">Hydrolase</keyword>
<dbReference type="RefSeq" id="WP_093329072.1">
    <property type="nucleotide sequence ID" value="NZ_AP027363.1"/>
</dbReference>
<evidence type="ECO:0000313" key="4">
    <source>
        <dbReference type="Proteomes" id="UP000199308"/>
    </source>
</evidence>
<evidence type="ECO:0000259" key="2">
    <source>
        <dbReference type="Pfam" id="PF20434"/>
    </source>
</evidence>
<evidence type="ECO:0000313" key="3">
    <source>
        <dbReference type="EMBL" id="SET34131.1"/>
    </source>
</evidence>
<dbReference type="InterPro" id="IPR049492">
    <property type="entry name" value="BD-FAE-like_dom"/>
</dbReference>
<dbReference type="AlphaFoldDB" id="A0A1I0DPH0"/>
<dbReference type="Gene3D" id="3.40.50.1820">
    <property type="entry name" value="alpha/beta hydrolase"/>
    <property type="match status" value="1"/>
</dbReference>
<evidence type="ECO:0000256" key="1">
    <source>
        <dbReference type="ARBA" id="ARBA00022801"/>
    </source>
</evidence>
<accession>A0A1I0DPH0</accession>
<dbReference type="Proteomes" id="UP000199308">
    <property type="component" value="Unassembled WGS sequence"/>
</dbReference>
<sequence length="297" mass="33381">MALLDSRRLIFGVIFILSVQLPVYAADQYKLWQTGDIPHEKPHNVNEYEGVAWGTKVVYKVTDPTLTVYQAERNSGIMVLIMPGGGYSLEAIYHEGQDVALALNKQGINAAVLKYRIPNPKTSYKPELAPITDARQALSMLHQMADKYDVNPDKIGVMGFSAGSHLATVASVWPTEHQSERPDFSALIYGVSRLTKENQDWLEKALYFRPMTPQEVKQNTLLAQVNKATPPAFLVHSYDDDVCHVKESTEYAEQLFTHQVPVEMHLYQKGGHGYGLGRKEDGTDTWLALFSTWVKNL</sequence>
<gene>
    <name evidence="3" type="ORF">SAMN05660429_01596</name>
</gene>
<dbReference type="GO" id="GO:0016787">
    <property type="term" value="F:hydrolase activity"/>
    <property type="evidence" value="ECO:0007669"/>
    <property type="project" value="UniProtKB-KW"/>
</dbReference>
<proteinExistence type="predicted"/>
<organism evidence="3 4">
    <name type="scientific">Thalassotalea agarivorans</name>
    <name type="common">Thalassomonas agarivorans</name>
    <dbReference type="NCBI Taxonomy" id="349064"/>
    <lineage>
        <taxon>Bacteria</taxon>
        <taxon>Pseudomonadati</taxon>
        <taxon>Pseudomonadota</taxon>
        <taxon>Gammaproteobacteria</taxon>
        <taxon>Alteromonadales</taxon>
        <taxon>Colwelliaceae</taxon>
        <taxon>Thalassotalea</taxon>
    </lineage>
</organism>
<feature type="domain" description="BD-FAE-like" evidence="2">
    <location>
        <begin position="76"/>
        <end position="255"/>
    </location>
</feature>
<dbReference type="SUPFAM" id="SSF53474">
    <property type="entry name" value="alpha/beta-Hydrolases"/>
    <property type="match status" value="1"/>
</dbReference>
<name>A0A1I0DPH0_THASX</name>
<keyword evidence="4" id="KW-1185">Reference proteome</keyword>
<dbReference type="STRING" id="349064.SAMN05660429_01596"/>
<dbReference type="Pfam" id="PF20434">
    <property type="entry name" value="BD-FAE"/>
    <property type="match status" value="1"/>
</dbReference>
<dbReference type="InterPro" id="IPR050300">
    <property type="entry name" value="GDXG_lipolytic_enzyme"/>
</dbReference>
<dbReference type="EMBL" id="FOHK01000006">
    <property type="protein sequence ID" value="SET34131.1"/>
    <property type="molecule type" value="Genomic_DNA"/>
</dbReference>
<dbReference type="PANTHER" id="PTHR48081:SF6">
    <property type="entry name" value="PEPTIDASE S9 PROLYL OLIGOPEPTIDASE CATALYTIC DOMAIN-CONTAINING PROTEIN"/>
    <property type="match status" value="1"/>
</dbReference>
<dbReference type="OrthoDB" id="9771666at2"/>
<reference evidence="3 4" key="1">
    <citation type="submission" date="2016-10" db="EMBL/GenBank/DDBJ databases">
        <authorList>
            <person name="de Groot N.N."/>
        </authorList>
    </citation>
    <scope>NUCLEOTIDE SEQUENCE [LARGE SCALE GENOMIC DNA]</scope>
    <source>
        <strain evidence="3 4">DSM 19706</strain>
    </source>
</reference>